<evidence type="ECO:0000313" key="5">
    <source>
        <dbReference type="EMBL" id="ALG70858.1"/>
    </source>
</evidence>
<feature type="domain" description="HTH luxR-type" evidence="3">
    <location>
        <begin position="149"/>
        <end position="214"/>
    </location>
</feature>
<evidence type="ECO:0000259" key="4">
    <source>
        <dbReference type="PROSITE" id="PS50110"/>
    </source>
</evidence>
<dbReference type="PROSITE" id="PS50043">
    <property type="entry name" value="HTH_LUXR_2"/>
    <property type="match status" value="1"/>
</dbReference>
<reference evidence="5 6" key="2">
    <citation type="journal article" date="2016" name="Genome Announc.">
        <title>Complete Genome Sequence of a Strain of Azospirillum thiophilum Isolated from a Sulfide Spring.</title>
        <authorList>
            <person name="Fomenkov A."/>
            <person name="Vincze T."/>
            <person name="Grabovich M."/>
            <person name="Anton B.P."/>
            <person name="Dubinina G."/>
            <person name="Orlova M."/>
            <person name="Belousova E."/>
            <person name="Roberts R.J."/>
        </authorList>
    </citation>
    <scope>NUCLEOTIDE SEQUENCE [LARGE SCALE GENOMIC DNA]</scope>
    <source>
        <strain evidence="5 6">BV-S</strain>
    </source>
</reference>
<dbReference type="PANTHER" id="PTHR43214:SF42">
    <property type="entry name" value="TRANSCRIPTIONAL REGULATORY PROTEIN DESR"/>
    <property type="match status" value="1"/>
</dbReference>
<reference evidence="6" key="1">
    <citation type="submission" date="2015-08" db="EMBL/GenBank/DDBJ databases">
        <title>Complete Genome Sequence of Azospirillum thiophilum BV-S.</title>
        <authorList>
            <person name="Fomenkov A."/>
            <person name="Vincze T."/>
            <person name="Grabovich M."/>
            <person name="Dubinina G."/>
            <person name="Orlova M."/>
            <person name="Belousova E."/>
            <person name="Roberts R.J."/>
        </authorList>
    </citation>
    <scope>NUCLEOTIDE SEQUENCE [LARGE SCALE GENOMIC DNA]</scope>
    <source>
        <strain evidence="6">BV-S</strain>
    </source>
</reference>
<dbReference type="Proteomes" id="UP000069935">
    <property type="component" value="Chromosome 1"/>
</dbReference>
<gene>
    <name evidence="5" type="ORF">AL072_07960</name>
</gene>
<protein>
    <submittedName>
        <fullName evidence="5">Regulator</fullName>
    </submittedName>
</protein>
<dbReference type="GO" id="GO:0003677">
    <property type="term" value="F:DNA binding"/>
    <property type="evidence" value="ECO:0007669"/>
    <property type="project" value="UniProtKB-KW"/>
</dbReference>
<dbReference type="SMART" id="SM00448">
    <property type="entry name" value="REC"/>
    <property type="match status" value="1"/>
</dbReference>
<dbReference type="AlphaFoldDB" id="A0AAC8VWJ1"/>
<dbReference type="PANTHER" id="PTHR43214">
    <property type="entry name" value="TWO-COMPONENT RESPONSE REGULATOR"/>
    <property type="match status" value="1"/>
</dbReference>
<dbReference type="InterPro" id="IPR011006">
    <property type="entry name" value="CheY-like_superfamily"/>
</dbReference>
<dbReference type="InterPro" id="IPR000792">
    <property type="entry name" value="Tscrpt_reg_LuxR_C"/>
</dbReference>
<dbReference type="Pfam" id="PF00196">
    <property type="entry name" value="GerE"/>
    <property type="match status" value="1"/>
</dbReference>
<keyword evidence="1" id="KW-0238">DNA-binding</keyword>
<sequence length="221" mass="23818">MKTWNVMLVDHDRLFSAALATLIGGGPFRVSAHAASADDALDLIAEGDRPDLIVLALQDGMPEEIAGIRRLREGTSARIVVLADTIADRSLSQSLKAGADAYLNKSMSSESLLRSLRLVMLGEVVYPTNVAGLLMAAVNERPLSPTPITMPPSGDLSKREVQILRCLLAGQSNKAIARNLHITESTVKMHFKNVMRKINAQNRTQAAVWAIQNGLSPLVTA</sequence>
<dbReference type="KEGG" id="ati:AL072_07960"/>
<dbReference type="RefSeq" id="WP_045580786.1">
    <property type="nucleotide sequence ID" value="NZ_CP012401.1"/>
</dbReference>
<evidence type="ECO:0000313" key="6">
    <source>
        <dbReference type="Proteomes" id="UP000069935"/>
    </source>
</evidence>
<accession>A0AAC8VWJ1</accession>
<dbReference type="InterPro" id="IPR016032">
    <property type="entry name" value="Sig_transdc_resp-reg_C-effctor"/>
</dbReference>
<dbReference type="EMBL" id="CP012401">
    <property type="protein sequence ID" value="ALG70858.1"/>
    <property type="molecule type" value="Genomic_DNA"/>
</dbReference>
<name>A0AAC8VWJ1_9PROT</name>
<dbReference type="PROSITE" id="PS00622">
    <property type="entry name" value="HTH_LUXR_1"/>
    <property type="match status" value="1"/>
</dbReference>
<dbReference type="Pfam" id="PF00072">
    <property type="entry name" value="Response_reg"/>
    <property type="match status" value="1"/>
</dbReference>
<organism evidence="5 6">
    <name type="scientific">Azospirillum thiophilum</name>
    <dbReference type="NCBI Taxonomy" id="528244"/>
    <lineage>
        <taxon>Bacteria</taxon>
        <taxon>Pseudomonadati</taxon>
        <taxon>Pseudomonadota</taxon>
        <taxon>Alphaproteobacteria</taxon>
        <taxon>Rhodospirillales</taxon>
        <taxon>Azospirillaceae</taxon>
        <taxon>Azospirillum</taxon>
    </lineage>
</organism>
<evidence type="ECO:0000259" key="3">
    <source>
        <dbReference type="PROSITE" id="PS50043"/>
    </source>
</evidence>
<dbReference type="InterPro" id="IPR001789">
    <property type="entry name" value="Sig_transdc_resp-reg_receiver"/>
</dbReference>
<dbReference type="SUPFAM" id="SSF52172">
    <property type="entry name" value="CheY-like"/>
    <property type="match status" value="1"/>
</dbReference>
<dbReference type="PROSITE" id="PS50110">
    <property type="entry name" value="RESPONSE_REGULATORY"/>
    <property type="match status" value="1"/>
</dbReference>
<dbReference type="SMART" id="SM00421">
    <property type="entry name" value="HTH_LUXR"/>
    <property type="match status" value="1"/>
</dbReference>
<dbReference type="InterPro" id="IPR039420">
    <property type="entry name" value="WalR-like"/>
</dbReference>
<keyword evidence="6" id="KW-1185">Reference proteome</keyword>
<comment type="caution">
    <text evidence="2">Lacks conserved residue(s) required for the propagation of feature annotation.</text>
</comment>
<feature type="domain" description="Response regulatory" evidence="4">
    <location>
        <begin position="5"/>
        <end position="120"/>
    </location>
</feature>
<dbReference type="Gene3D" id="3.40.50.2300">
    <property type="match status" value="1"/>
</dbReference>
<dbReference type="PRINTS" id="PR00038">
    <property type="entry name" value="HTHLUXR"/>
</dbReference>
<proteinExistence type="predicted"/>
<evidence type="ECO:0000256" key="1">
    <source>
        <dbReference type="ARBA" id="ARBA00023125"/>
    </source>
</evidence>
<dbReference type="SUPFAM" id="SSF46894">
    <property type="entry name" value="C-terminal effector domain of the bipartite response regulators"/>
    <property type="match status" value="1"/>
</dbReference>
<dbReference type="CDD" id="cd06170">
    <property type="entry name" value="LuxR_C_like"/>
    <property type="match status" value="1"/>
</dbReference>
<dbReference type="GO" id="GO:0000160">
    <property type="term" value="P:phosphorelay signal transduction system"/>
    <property type="evidence" value="ECO:0007669"/>
    <property type="project" value="InterPro"/>
</dbReference>
<evidence type="ECO:0000256" key="2">
    <source>
        <dbReference type="PROSITE-ProRule" id="PRU00169"/>
    </source>
</evidence>
<dbReference type="GO" id="GO:0006355">
    <property type="term" value="P:regulation of DNA-templated transcription"/>
    <property type="evidence" value="ECO:0007669"/>
    <property type="project" value="InterPro"/>
</dbReference>